<dbReference type="PANTHER" id="PTHR30151:SF0">
    <property type="entry name" value="ABC TRANSPORTER PERMEASE PROTEIN MJ0413-RELATED"/>
    <property type="match status" value="1"/>
</dbReference>
<evidence type="ECO:0000256" key="2">
    <source>
        <dbReference type="ARBA" id="ARBA00022448"/>
    </source>
</evidence>
<feature type="transmembrane region" description="Helical" evidence="7">
    <location>
        <begin position="231"/>
        <end position="257"/>
    </location>
</feature>
<protein>
    <submittedName>
        <fullName evidence="9">Putative aliphatic sulfonates transport permease protein SsuC</fullName>
    </submittedName>
</protein>
<feature type="transmembrane region" description="Helical" evidence="7">
    <location>
        <begin position="277"/>
        <end position="296"/>
    </location>
</feature>
<dbReference type="PANTHER" id="PTHR30151">
    <property type="entry name" value="ALKANE SULFONATE ABC TRANSPORTER-RELATED, MEMBRANE SUBUNIT"/>
    <property type="match status" value="1"/>
</dbReference>
<dbReference type="OrthoDB" id="50379at2157"/>
<evidence type="ECO:0000256" key="4">
    <source>
        <dbReference type="ARBA" id="ARBA00022692"/>
    </source>
</evidence>
<evidence type="ECO:0000256" key="3">
    <source>
        <dbReference type="ARBA" id="ARBA00022475"/>
    </source>
</evidence>
<comment type="caution">
    <text evidence="9">The sequence shown here is derived from an EMBL/GenBank/DDBJ whole genome shotgun (WGS) entry which is preliminary data.</text>
</comment>
<evidence type="ECO:0000313" key="9">
    <source>
        <dbReference type="EMBL" id="KZX11954.1"/>
    </source>
</evidence>
<evidence type="ECO:0000256" key="7">
    <source>
        <dbReference type="RuleBase" id="RU363032"/>
    </source>
</evidence>
<evidence type="ECO:0000256" key="6">
    <source>
        <dbReference type="ARBA" id="ARBA00023136"/>
    </source>
</evidence>
<dbReference type="RefSeq" id="WP_066972855.1">
    <property type="nucleotide sequence ID" value="NZ_LWMT01000239.1"/>
</dbReference>
<proteinExistence type="inferred from homology"/>
<dbReference type="PROSITE" id="PS50928">
    <property type="entry name" value="ABC_TM1"/>
    <property type="match status" value="1"/>
</dbReference>
<name>A0A166AF88_9EURY</name>
<dbReference type="InterPro" id="IPR000515">
    <property type="entry name" value="MetI-like"/>
</dbReference>
<evidence type="ECO:0000256" key="1">
    <source>
        <dbReference type="ARBA" id="ARBA00004651"/>
    </source>
</evidence>
<keyword evidence="5 7" id="KW-1133">Transmembrane helix</keyword>
<dbReference type="STRING" id="55758.MBFIL_12920"/>
<dbReference type="Pfam" id="PF00528">
    <property type="entry name" value="BPD_transp_1"/>
    <property type="match status" value="1"/>
</dbReference>
<dbReference type="SUPFAM" id="SSF161098">
    <property type="entry name" value="MetI-like"/>
    <property type="match status" value="1"/>
</dbReference>
<sequence length="307" mass="34013">MIKKLLSPLRIQQIITILIFSGLLLSIAIFPNNLQEYAGGFIYSILLLILMVLLIVELYITKNPQKISDIFLVIAILFVLWEVITRFALIDIVVFPPPVKVFAVYFTDYLEILLGIANSLLVLGSGYILAIIIAIPLGLLVGWNKRLYDLSYPISKGLSPVPPMVYIPYAIILLPSFFLSSVFVIFVGSFWPIFLGVITGVFNIDSKIINSAKTLGLSDKTMLTKILLPGAMPHIFSGAFIGLIIGVITLLIAEVIGSSVGIGWYLQHQSQFANYDAILAGMIVISIMVIIITTLFDKVQNHVLRWQ</sequence>
<accession>A0A166AF88</accession>
<feature type="transmembrane region" description="Helical" evidence="7">
    <location>
        <begin position="37"/>
        <end position="60"/>
    </location>
</feature>
<dbReference type="PATRIC" id="fig|55758.3.peg.1473"/>
<organism evidence="9 10">
    <name type="scientific">Methanobrevibacter filiformis</name>
    <dbReference type="NCBI Taxonomy" id="55758"/>
    <lineage>
        <taxon>Archaea</taxon>
        <taxon>Methanobacteriati</taxon>
        <taxon>Methanobacteriota</taxon>
        <taxon>Methanomada group</taxon>
        <taxon>Methanobacteria</taxon>
        <taxon>Methanobacteriales</taxon>
        <taxon>Methanobacteriaceae</taxon>
        <taxon>Methanobrevibacter</taxon>
    </lineage>
</organism>
<dbReference type="GO" id="GO:0055085">
    <property type="term" value="P:transmembrane transport"/>
    <property type="evidence" value="ECO:0007669"/>
    <property type="project" value="InterPro"/>
</dbReference>
<evidence type="ECO:0000259" key="8">
    <source>
        <dbReference type="PROSITE" id="PS50928"/>
    </source>
</evidence>
<comment type="subcellular location">
    <subcellularLocation>
        <location evidence="1 7">Cell membrane</location>
        <topology evidence="1 7">Multi-pass membrane protein</topology>
    </subcellularLocation>
</comment>
<keyword evidence="2 7" id="KW-0813">Transport</keyword>
<feature type="domain" description="ABC transmembrane type-1" evidence="8">
    <location>
        <begin position="116"/>
        <end position="296"/>
    </location>
</feature>
<feature type="transmembrane region" description="Helical" evidence="7">
    <location>
        <begin position="115"/>
        <end position="143"/>
    </location>
</feature>
<comment type="similarity">
    <text evidence="7">Belongs to the binding-protein-dependent transport system permease family.</text>
</comment>
<feature type="transmembrane region" description="Helical" evidence="7">
    <location>
        <begin position="72"/>
        <end position="95"/>
    </location>
</feature>
<evidence type="ECO:0000256" key="5">
    <source>
        <dbReference type="ARBA" id="ARBA00022989"/>
    </source>
</evidence>
<dbReference type="Proteomes" id="UP000077066">
    <property type="component" value="Unassembled WGS sequence"/>
</dbReference>
<keyword evidence="4 7" id="KW-0812">Transmembrane</keyword>
<keyword evidence="10" id="KW-1185">Reference proteome</keyword>
<gene>
    <name evidence="9" type="primary">ssuC_1</name>
    <name evidence="9" type="ORF">MBFIL_12920</name>
</gene>
<evidence type="ECO:0000313" key="10">
    <source>
        <dbReference type="Proteomes" id="UP000077066"/>
    </source>
</evidence>
<dbReference type="EMBL" id="LWMT01000239">
    <property type="protein sequence ID" value="KZX11954.1"/>
    <property type="molecule type" value="Genomic_DNA"/>
</dbReference>
<dbReference type="InterPro" id="IPR035906">
    <property type="entry name" value="MetI-like_sf"/>
</dbReference>
<reference evidence="9 10" key="1">
    <citation type="submission" date="2016-04" db="EMBL/GenBank/DDBJ databases">
        <title>Genome sequence of Methanobrevibacter filiformis DSM 11501.</title>
        <authorList>
            <person name="Poehlein A."/>
            <person name="Seedorf H."/>
            <person name="Daniel R."/>
        </authorList>
    </citation>
    <scope>NUCLEOTIDE SEQUENCE [LARGE SCALE GENOMIC DNA]</scope>
    <source>
        <strain evidence="9 10">DSM 11501</strain>
    </source>
</reference>
<dbReference type="CDD" id="cd06261">
    <property type="entry name" value="TM_PBP2"/>
    <property type="match status" value="1"/>
</dbReference>
<dbReference type="AlphaFoldDB" id="A0A166AF88"/>
<feature type="transmembrane region" description="Helical" evidence="7">
    <location>
        <begin position="12"/>
        <end position="31"/>
    </location>
</feature>
<keyword evidence="6 7" id="KW-0472">Membrane</keyword>
<dbReference type="Gene3D" id="1.10.3720.10">
    <property type="entry name" value="MetI-like"/>
    <property type="match status" value="1"/>
</dbReference>
<feature type="transmembrane region" description="Helical" evidence="7">
    <location>
        <begin position="193"/>
        <end position="210"/>
    </location>
</feature>
<keyword evidence="3" id="KW-1003">Cell membrane</keyword>
<dbReference type="GO" id="GO:0005886">
    <property type="term" value="C:plasma membrane"/>
    <property type="evidence" value="ECO:0007669"/>
    <property type="project" value="UniProtKB-SubCell"/>
</dbReference>